<protein>
    <submittedName>
        <fullName evidence="2">Uncharacterized protein</fullName>
    </submittedName>
</protein>
<dbReference type="PANTHER" id="PTHR47326">
    <property type="entry name" value="TRANSPOSABLE ELEMENT TC3 TRANSPOSASE-LIKE PROTEIN"/>
    <property type="match status" value="1"/>
</dbReference>
<dbReference type="Proteomes" id="UP001148838">
    <property type="component" value="Unassembled WGS sequence"/>
</dbReference>
<feature type="compositionally biased region" description="Polar residues" evidence="1">
    <location>
        <begin position="277"/>
        <end position="308"/>
    </location>
</feature>
<evidence type="ECO:0000313" key="2">
    <source>
        <dbReference type="EMBL" id="KAJ4427242.1"/>
    </source>
</evidence>
<dbReference type="PANTHER" id="PTHR47326:SF1">
    <property type="entry name" value="HTH PSQ-TYPE DOMAIN-CONTAINING PROTEIN"/>
    <property type="match status" value="1"/>
</dbReference>
<evidence type="ECO:0000256" key="1">
    <source>
        <dbReference type="SAM" id="MobiDB-lite"/>
    </source>
</evidence>
<dbReference type="InterPro" id="IPR036397">
    <property type="entry name" value="RNaseH_sf"/>
</dbReference>
<reference evidence="2 3" key="1">
    <citation type="journal article" date="2022" name="Allergy">
        <title>Genome assembly and annotation of Periplaneta americana reveal a comprehensive cockroach allergen profile.</title>
        <authorList>
            <person name="Wang L."/>
            <person name="Xiong Q."/>
            <person name="Saelim N."/>
            <person name="Wang L."/>
            <person name="Nong W."/>
            <person name="Wan A.T."/>
            <person name="Shi M."/>
            <person name="Liu X."/>
            <person name="Cao Q."/>
            <person name="Hui J.H.L."/>
            <person name="Sookrung N."/>
            <person name="Leung T.F."/>
            <person name="Tungtrongchitr A."/>
            <person name="Tsui S.K.W."/>
        </authorList>
    </citation>
    <scope>NUCLEOTIDE SEQUENCE [LARGE SCALE GENOMIC DNA]</scope>
    <source>
        <strain evidence="2">PWHHKU_190912</strain>
    </source>
</reference>
<comment type="caution">
    <text evidence="2">The sequence shown here is derived from an EMBL/GenBank/DDBJ whole genome shotgun (WGS) entry which is preliminary data.</text>
</comment>
<sequence>MEPSRCVNQWRTNGSVVNTKHEKPQKTVGTPENIRYLIKLQACQELRPEDRQNRPRLQFYITFLERVQQDEPILSALAMSDEAKFHLSGFVNKQNLRYYADKNPQLLHDKSLHSQTRYWSFHWHCSYDFHVTVLGIGNRYYVTLSKRLDFLGHCYCDTPCTVTMISLTTGLSPLAAIQLRSQAKPSTRSSYLLAWPPNSPDLTSPDFFVWGFVEDIVYSQKSRNIDDLRIFPDHLYSPAAPTDRPLTNAVPTDGPKGATQKSSSTTRNAKEHMIEPSPTTAPAAETSQTRPSPHVTQQEISPIPSGTRSVARRKRTHEGSQIVHLFY</sequence>
<gene>
    <name evidence="2" type="ORF">ANN_24860</name>
</gene>
<dbReference type="EMBL" id="JAJSOF020000038">
    <property type="protein sequence ID" value="KAJ4427242.1"/>
    <property type="molecule type" value="Genomic_DNA"/>
</dbReference>
<proteinExistence type="predicted"/>
<dbReference type="Gene3D" id="3.30.420.10">
    <property type="entry name" value="Ribonuclease H-like superfamily/Ribonuclease H"/>
    <property type="match status" value="1"/>
</dbReference>
<organism evidence="2 3">
    <name type="scientific">Periplaneta americana</name>
    <name type="common">American cockroach</name>
    <name type="synonym">Blatta americana</name>
    <dbReference type="NCBI Taxonomy" id="6978"/>
    <lineage>
        <taxon>Eukaryota</taxon>
        <taxon>Metazoa</taxon>
        <taxon>Ecdysozoa</taxon>
        <taxon>Arthropoda</taxon>
        <taxon>Hexapoda</taxon>
        <taxon>Insecta</taxon>
        <taxon>Pterygota</taxon>
        <taxon>Neoptera</taxon>
        <taxon>Polyneoptera</taxon>
        <taxon>Dictyoptera</taxon>
        <taxon>Blattodea</taxon>
        <taxon>Blattoidea</taxon>
        <taxon>Blattidae</taxon>
        <taxon>Blattinae</taxon>
        <taxon>Periplaneta</taxon>
    </lineage>
</organism>
<evidence type="ECO:0000313" key="3">
    <source>
        <dbReference type="Proteomes" id="UP001148838"/>
    </source>
</evidence>
<accession>A0ABQ8RZS8</accession>
<feature type="region of interest" description="Disordered" evidence="1">
    <location>
        <begin position="241"/>
        <end position="319"/>
    </location>
</feature>
<name>A0ABQ8RZS8_PERAM</name>
<keyword evidence="3" id="KW-1185">Reference proteome</keyword>